<accession>A0A1G6DTU1</accession>
<dbReference type="EMBL" id="FMXQ01000008">
    <property type="protein sequence ID" value="SDB48556.1"/>
    <property type="molecule type" value="Genomic_DNA"/>
</dbReference>
<dbReference type="AlphaFoldDB" id="A0A1G6DTU1"/>
<evidence type="ECO:0000313" key="2">
    <source>
        <dbReference type="Proteomes" id="UP000199071"/>
    </source>
</evidence>
<keyword evidence="2" id="KW-1185">Reference proteome</keyword>
<evidence type="ECO:0000313" key="1">
    <source>
        <dbReference type="EMBL" id="SDB48556.1"/>
    </source>
</evidence>
<protein>
    <submittedName>
        <fullName evidence="1">Uncharacterized protein</fullName>
    </submittedName>
</protein>
<sequence>MLALKIKMHVDDGLATPGVDDLSHIREDAVAARDAVVDVRERVAGWVPKEG</sequence>
<gene>
    <name evidence="1" type="ORF">SAMN02982931_03762</name>
</gene>
<dbReference type="Proteomes" id="UP000199071">
    <property type="component" value="Unassembled WGS sequence"/>
</dbReference>
<proteinExistence type="predicted"/>
<organism evidence="1 2">
    <name type="scientific">Bauldia litoralis</name>
    <dbReference type="NCBI Taxonomy" id="665467"/>
    <lineage>
        <taxon>Bacteria</taxon>
        <taxon>Pseudomonadati</taxon>
        <taxon>Pseudomonadota</taxon>
        <taxon>Alphaproteobacteria</taxon>
        <taxon>Hyphomicrobiales</taxon>
        <taxon>Kaistiaceae</taxon>
        <taxon>Bauldia</taxon>
    </lineage>
</organism>
<reference evidence="1 2" key="1">
    <citation type="submission" date="2016-10" db="EMBL/GenBank/DDBJ databases">
        <authorList>
            <person name="de Groot N.N."/>
        </authorList>
    </citation>
    <scope>NUCLEOTIDE SEQUENCE [LARGE SCALE GENOMIC DNA]</scope>
    <source>
        <strain evidence="1 2">ATCC 35022</strain>
    </source>
</reference>
<name>A0A1G6DTU1_9HYPH</name>